<dbReference type="Pfam" id="PF00498">
    <property type="entry name" value="FHA"/>
    <property type="match status" value="1"/>
</dbReference>
<proteinExistence type="predicted"/>
<dbReference type="InterPro" id="IPR000253">
    <property type="entry name" value="FHA_dom"/>
</dbReference>
<organism evidence="4 5">
    <name type="scientific">Actinomycetospora corticicola</name>
    <dbReference type="NCBI Taxonomy" id="663602"/>
    <lineage>
        <taxon>Bacteria</taxon>
        <taxon>Bacillati</taxon>
        <taxon>Actinomycetota</taxon>
        <taxon>Actinomycetes</taxon>
        <taxon>Pseudonocardiales</taxon>
        <taxon>Pseudonocardiaceae</taxon>
        <taxon>Actinomycetospora</taxon>
    </lineage>
</organism>
<dbReference type="Proteomes" id="UP000535890">
    <property type="component" value="Unassembled WGS sequence"/>
</dbReference>
<evidence type="ECO:0000259" key="3">
    <source>
        <dbReference type="PROSITE" id="PS50006"/>
    </source>
</evidence>
<evidence type="ECO:0000313" key="5">
    <source>
        <dbReference type="Proteomes" id="UP000535890"/>
    </source>
</evidence>
<protein>
    <recommendedName>
        <fullName evidence="3">FHA domain-containing protein</fullName>
    </recommendedName>
</protein>
<dbReference type="SUPFAM" id="SSF49879">
    <property type="entry name" value="SMAD/FHA domain"/>
    <property type="match status" value="1"/>
</dbReference>
<dbReference type="PROSITE" id="PS50006">
    <property type="entry name" value="FHA_DOMAIN"/>
    <property type="match status" value="1"/>
</dbReference>
<accession>A0A7Y9DSV1</accession>
<keyword evidence="1" id="KW-0597">Phosphoprotein</keyword>
<sequence>MSATCRRGHSSETADFCDECGIPIGDDPASGPVEELPETGGDGPAERCPVCGTPRTGRFCEEDGHDFVVPGGTPAPAAPAVGTGPDPASGTGAWRVTVEADRRYYESVVAREGPDIAAVTFPNYYPRTELELAGAEVRIGRRRVHGSTPPPHIDLAGPPLDPGVSHLHAVLLPRPEDGGWSVLDPGSTNGTTVNYADDPIALDTVVPLRAGDRVHVGAFTTLLISRD</sequence>
<dbReference type="AlphaFoldDB" id="A0A7Y9DSV1"/>
<dbReference type="EMBL" id="JACCBN010000001">
    <property type="protein sequence ID" value="NYD34833.1"/>
    <property type="molecule type" value="Genomic_DNA"/>
</dbReference>
<reference evidence="4 5" key="1">
    <citation type="submission" date="2020-07" db="EMBL/GenBank/DDBJ databases">
        <title>Sequencing the genomes of 1000 actinobacteria strains.</title>
        <authorList>
            <person name="Klenk H.-P."/>
        </authorList>
    </citation>
    <scope>NUCLEOTIDE SEQUENCE [LARGE SCALE GENOMIC DNA]</scope>
    <source>
        <strain evidence="4 5">DSM 45772</strain>
    </source>
</reference>
<keyword evidence="5" id="KW-1185">Reference proteome</keyword>
<evidence type="ECO:0000313" key="4">
    <source>
        <dbReference type="EMBL" id="NYD34833.1"/>
    </source>
</evidence>
<feature type="domain" description="FHA" evidence="3">
    <location>
        <begin position="137"/>
        <end position="194"/>
    </location>
</feature>
<dbReference type="RefSeq" id="WP_179792747.1">
    <property type="nucleotide sequence ID" value="NZ_BAABHP010000003.1"/>
</dbReference>
<gene>
    <name evidence="4" type="ORF">BJ983_000935</name>
</gene>
<name>A0A7Y9DSV1_9PSEU</name>
<comment type="caution">
    <text evidence="4">The sequence shown here is derived from an EMBL/GenBank/DDBJ whole genome shotgun (WGS) entry which is preliminary data.</text>
</comment>
<dbReference type="CDD" id="cd00060">
    <property type="entry name" value="FHA"/>
    <property type="match status" value="1"/>
</dbReference>
<dbReference type="InterPro" id="IPR008984">
    <property type="entry name" value="SMAD_FHA_dom_sf"/>
</dbReference>
<feature type="region of interest" description="Disordered" evidence="2">
    <location>
        <begin position="25"/>
        <end position="47"/>
    </location>
</feature>
<evidence type="ECO:0000256" key="1">
    <source>
        <dbReference type="ARBA" id="ARBA00022553"/>
    </source>
</evidence>
<dbReference type="SMART" id="SM00240">
    <property type="entry name" value="FHA"/>
    <property type="match status" value="1"/>
</dbReference>
<dbReference type="Gene3D" id="2.60.200.20">
    <property type="match status" value="1"/>
</dbReference>
<evidence type="ECO:0000256" key="2">
    <source>
        <dbReference type="SAM" id="MobiDB-lite"/>
    </source>
</evidence>